<name>A0ABN9Q4U8_9DINO</name>
<feature type="compositionally biased region" description="Low complexity" evidence="1">
    <location>
        <begin position="663"/>
        <end position="673"/>
    </location>
</feature>
<evidence type="ECO:0008006" key="4">
    <source>
        <dbReference type="Google" id="ProtNLM"/>
    </source>
</evidence>
<dbReference type="Proteomes" id="UP001189429">
    <property type="component" value="Unassembled WGS sequence"/>
</dbReference>
<evidence type="ECO:0000256" key="1">
    <source>
        <dbReference type="SAM" id="MobiDB-lite"/>
    </source>
</evidence>
<evidence type="ECO:0000313" key="3">
    <source>
        <dbReference type="Proteomes" id="UP001189429"/>
    </source>
</evidence>
<dbReference type="EMBL" id="CAUYUJ010002121">
    <property type="protein sequence ID" value="CAK0799302.1"/>
    <property type="molecule type" value="Genomic_DNA"/>
</dbReference>
<proteinExistence type="predicted"/>
<evidence type="ECO:0000313" key="2">
    <source>
        <dbReference type="EMBL" id="CAK0799302.1"/>
    </source>
</evidence>
<comment type="caution">
    <text evidence="2">The sequence shown here is derived from an EMBL/GenBank/DDBJ whole genome shotgun (WGS) entry which is preliminary data.</text>
</comment>
<gene>
    <name evidence="2" type="ORF">PCOR1329_LOCUS7808</name>
</gene>
<feature type="region of interest" description="Disordered" evidence="1">
    <location>
        <begin position="650"/>
        <end position="673"/>
    </location>
</feature>
<organism evidence="2 3">
    <name type="scientific">Prorocentrum cordatum</name>
    <dbReference type="NCBI Taxonomy" id="2364126"/>
    <lineage>
        <taxon>Eukaryota</taxon>
        <taxon>Sar</taxon>
        <taxon>Alveolata</taxon>
        <taxon>Dinophyceae</taxon>
        <taxon>Prorocentrales</taxon>
        <taxon>Prorocentraceae</taxon>
        <taxon>Prorocentrum</taxon>
    </lineage>
</organism>
<keyword evidence="3" id="KW-1185">Reference proteome</keyword>
<accession>A0ABN9Q4U8</accession>
<sequence length="700" mass="75599">GELQTASAVMVAFVFMPRPAEVMRIRVLDVVPPPREGGAGRSRLSLVLHPLEQGVSSKTGEYDEWLVLDNPEFAWLGSVLGLLRQEAKGEYLFGFSYADWVQSFADVGRRLRLGSLGSPVLCQHRHGGASHEALTGFRDAAGLKQRGRWSSDASVRRCAKGGRVNQALASLSAAMRSGVALEIFSGSGRLSHSWRRHHRLASVPIYEIDIHRHQTHDLTVRKSQRIIRGLIQHGLVRAVWLGVPCNTFSRARESGPPGPPPLRSAEFPTGPPNLKPHDQQKLEVGNALAAFAARVMNERRRRNAPVVFESPWTSRLFQQPCFLRLPKGVLRTVVADYCQVGTRWRKRTQLWGYNIDLSRVGRLCSGRGICSRTKQSRVTSRGKQAGTFVTAAAEPYPRPLCNRLAQAFADALVAGALCEAVALLGRVAAGESAGGACPRRRELRRLLALTEQAGSAGPWLAVLGTLRAMAGAGSEPAGCPWPPPPPPHVSLPAGGTSWELPFAGAQAAQEIRKLVFSGGATLAAWIRLPAGGQRGGMGHGGVLWRCWEPAIGGWEVRLRWDGPRRGDDGGEPCVWCVRLRADAAHGEEEEEEEAGGLAAEPTEEGEPVFLGRVGVGRWFALTLEVATVEEPGAVRLGGSAGRWAKVNLGPGPGRSRFPPPASPARAAARARPGDSDAATAACCSWTGWRWTWRPFSYSGA</sequence>
<feature type="non-terminal residue" evidence="2">
    <location>
        <position position="1"/>
    </location>
</feature>
<protein>
    <recommendedName>
        <fullName evidence="4">DNA (cytosine-5-)-methyltransferase</fullName>
    </recommendedName>
</protein>
<feature type="region of interest" description="Disordered" evidence="1">
    <location>
        <begin position="251"/>
        <end position="273"/>
    </location>
</feature>
<reference evidence="2" key="1">
    <citation type="submission" date="2023-10" db="EMBL/GenBank/DDBJ databases">
        <authorList>
            <person name="Chen Y."/>
            <person name="Shah S."/>
            <person name="Dougan E. K."/>
            <person name="Thang M."/>
            <person name="Chan C."/>
        </authorList>
    </citation>
    <scope>NUCLEOTIDE SEQUENCE [LARGE SCALE GENOMIC DNA]</scope>
</reference>